<dbReference type="AlphaFoldDB" id="A0A328B2F2"/>
<keyword evidence="2 13" id="KW-0813">Transport</keyword>
<dbReference type="OrthoDB" id="9805716at2"/>
<dbReference type="GO" id="GO:0045259">
    <property type="term" value="C:proton-transporting ATP synthase complex"/>
    <property type="evidence" value="ECO:0007669"/>
    <property type="project" value="UniProtKB-KW"/>
</dbReference>
<evidence type="ECO:0000256" key="2">
    <source>
        <dbReference type="ARBA" id="ARBA00022448"/>
    </source>
</evidence>
<dbReference type="CDD" id="cd06503">
    <property type="entry name" value="ATP-synt_Fo_b"/>
    <property type="match status" value="1"/>
</dbReference>
<comment type="subunit">
    <text evidence="13">F-type ATPases have 2 components, F(1) - the catalytic core - and F(0) - the membrane proton channel. F(1) has five subunits: alpha(3), beta(3), gamma(1), delta(1), epsilon(1). F(0) has three main subunits: a(1), b(2) and c(10-14). The alpha and beta chains form an alternating ring which encloses part of the gamma chain. F(1) is attached to F(0) by a central stalk formed by the gamma and epsilon chains, while a peripheral stalk is formed by the delta and b chains.</text>
</comment>
<feature type="compositionally biased region" description="Basic and acidic residues" evidence="15">
    <location>
        <begin position="7"/>
        <end position="20"/>
    </location>
</feature>
<organism evidence="16 17">
    <name type="scientific">Phenylobacterium hankyongense</name>
    <dbReference type="NCBI Taxonomy" id="1813876"/>
    <lineage>
        <taxon>Bacteria</taxon>
        <taxon>Pseudomonadati</taxon>
        <taxon>Pseudomonadota</taxon>
        <taxon>Alphaproteobacteria</taxon>
        <taxon>Caulobacterales</taxon>
        <taxon>Caulobacteraceae</taxon>
        <taxon>Phenylobacterium</taxon>
    </lineage>
</organism>
<dbReference type="PANTHER" id="PTHR33445:SF1">
    <property type="entry name" value="ATP SYNTHASE SUBUNIT B"/>
    <property type="match status" value="1"/>
</dbReference>
<comment type="function">
    <text evidence="11">Component of the F(0) channel, it forms part of the peripheral stalk, linking F(1) to F(0). The b'-subunit is a diverged and duplicated form of b found in plants and photosynthetic bacteria.</text>
</comment>
<evidence type="ECO:0000256" key="10">
    <source>
        <dbReference type="ARBA" id="ARBA00025198"/>
    </source>
</evidence>
<evidence type="ECO:0000256" key="5">
    <source>
        <dbReference type="ARBA" id="ARBA00022781"/>
    </source>
</evidence>
<evidence type="ECO:0000256" key="7">
    <source>
        <dbReference type="ARBA" id="ARBA00023065"/>
    </source>
</evidence>
<proteinExistence type="inferred from homology"/>
<evidence type="ECO:0000256" key="6">
    <source>
        <dbReference type="ARBA" id="ARBA00022989"/>
    </source>
</evidence>
<comment type="caution">
    <text evidence="16">The sequence shown here is derived from an EMBL/GenBank/DDBJ whole genome shotgun (WGS) entry which is preliminary data.</text>
</comment>
<dbReference type="GO" id="GO:0005886">
    <property type="term" value="C:plasma membrane"/>
    <property type="evidence" value="ECO:0007669"/>
    <property type="project" value="UniProtKB-SubCell"/>
</dbReference>
<evidence type="ECO:0000256" key="14">
    <source>
        <dbReference type="RuleBase" id="RU003848"/>
    </source>
</evidence>
<dbReference type="InterPro" id="IPR050059">
    <property type="entry name" value="ATP_synthase_B_chain"/>
</dbReference>
<evidence type="ECO:0000313" key="17">
    <source>
        <dbReference type="Proteomes" id="UP000249842"/>
    </source>
</evidence>
<keyword evidence="8 13" id="KW-0472">Membrane</keyword>
<keyword evidence="3 13" id="KW-0138">CF(0)</keyword>
<dbReference type="HAMAP" id="MF_01398">
    <property type="entry name" value="ATP_synth_b_bprime"/>
    <property type="match status" value="1"/>
</dbReference>
<comment type="function">
    <text evidence="10 13">F(1)F(0) ATP synthase produces ATP from ADP in the presence of a proton or sodium gradient. F-type ATPases consist of two structural domains, F(1) containing the extramembraneous catalytic core and F(0) containing the membrane proton channel, linked together by a central stalk and a peripheral stalk. During catalysis, ATP synthesis in the catalytic domain of F(1) is coupled via a rotary mechanism of the central stalk subunits to proton translocation.</text>
</comment>
<keyword evidence="5 13" id="KW-0375">Hydrogen ion transport</keyword>
<dbReference type="RefSeq" id="WP_111457379.1">
    <property type="nucleotide sequence ID" value="NZ_QFYP01000001.1"/>
</dbReference>
<accession>A0A328B2F2</accession>
<dbReference type="Pfam" id="PF00430">
    <property type="entry name" value="ATP-synt_B"/>
    <property type="match status" value="1"/>
</dbReference>
<evidence type="ECO:0000256" key="3">
    <source>
        <dbReference type="ARBA" id="ARBA00022547"/>
    </source>
</evidence>
<comment type="similarity">
    <text evidence="1 13 14">Belongs to the ATPase B chain family.</text>
</comment>
<evidence type="ECO:0000256" key="1">
    <source>
        <dbReference type="ARBA" id="ARBA00005513"/>
    </source>
</evidence>
<dbReference type="InterPro" id="IPR002146">
    <property type="entry name" value="ATP_synth_b/b'su_bac/chlpt"/>
</dbReference>
<keyword evidence="4 13" id="KW-0812">Transmembrane</keyword>
<evidence type="ECO:0000256" key="9">
    <source>
        <dbReference type="ARBA" id="ARBA00023310"/>
    </source>
</evidence>
<dbReference type="Proteomes" id="UP000249842">
    <property type="component" value="Unassembled WGS sequence"/>
</dbReference>
<dbReference type="PANTHER" id="PTHR33445">
    <property type="entry name" value="ATP SYNTHASE SUBUNIT B', CHLOROPLASTIC"/>
    <property type="match status" value="1"/>
</dbReference>
<name>A0A328B2F2_9CAUL</name>
<reference evidence="17" key="1">
    <citation type="submission" date="2018-05" db="EMBL/GenBank/DDBJ databases">
        <authorList>
            <person name="Li X."/>
        </authorList>
    </citation>
    <scope>NUCLEOTIDE SEQUENCE [LARGE SCALE GENOMIC DNA]</scope>
    <source>
        <strain evidence="17">HKS-05</strain>
    </source>
</reference>
<evidence type="ECO:0000256" key="4">
    <source>
        <dbReference type="ARBA" id="ARBA00022692"/>
    </source>
</evidence>
<keyword evidence="17" id="KW-1185">Reference proteome</keyword>
<evidence type="ECO:0000256" key="8">
    <source>
        <dbReference type="ARBA" id="ARBA00023136"/>
    </source>
</evidence>
<evidence type="ECO:0000256" key="12">
    <source>
        <dbReference type="ARBA" id="ARBA00037847"/>
    </source>
</evidence>
<dbReference type="GO" id="GO:0046933">
    <property type="term" value="F:proton-transporting ATP synthase activity, rotational mechanism"/>
    <property type="evidence" value="ECO:0007669"/>
    <property type="project" value="UniProtKB-UniRule"/>
</dbReference>
<dbReference type="GO" id="GO:0046961">
    <property type="term" value="F:proton-transporting ATPase activity, rotational mechanism"/>
    <property type="evidence" value="ECO:0007669"/>
    <property type="project" value="TreeGrafter"/>
</dbReference>
<keyword evidence="13" id="KW-1003">Cell membrane</keyword>
<evidence type="ECO:0000313" key="16">
    <source>
        <dbReference type="EMBL" id="RAK60086.1"/>
    </source>
</evidence>
<evidence type="ECO:0000256" key="11">
    <source>
        <dbReference type="ARBA" id="ARBA00025614"/>
    </source>
</evidence>
<comment type="subcellular location">
    <subcellularLocation>
        <location evidence="13">Cell membrane</location>
        <topology evidence="13">Single-pass membrane protein</topology>
    </subcellularLocation>
    <subcellularLocation>
        <location evidence="12">Endomembrane system</location>
        <topology evidence="12">Single-pass membrane protein</topology>
    </subcellularLocation>
</comment>
<evidence type="ECO:0000256" key="13">
    <source>
        <dbReference type="HAMAP-Rule" id="MF_01398"/>
    </source>
</evidence>
<keyword evidence="9 13" id="KW-0066">ATP synthesis</keyword>
<dbReference type="GO" id="GO:0012505">
    <property type="term" value="C:endomembrane system"/>
    <property type="evidence" value="ECO:0007669"/>
    <property type="project" value="UniProtKB-SubCell"/>
</dbReference>
<evidence type="ECO:0000256" key="15">
    <source>
        <dbReference type="SAM" id="MobiDB-lite"/>
    </source>
</evidence>
<feature type="transmembrane region" description="Helical" evidence="13">
    <location>
        <begin position="36"/>
        <end position="55"/>
    </location>
</feature>
<protein>
    <recommendedName>
        <fullName evidence="13">ATP synthase subunit b</fullName>
    </recommendedName>
    <alternativeName>
        <fullName evidence="13">ATP synthase F(0) sector subunit b</fullName>
    </alternativeName>
    <alternativeName>
        <fullName evidence="13">ATPase subunit I</fullName>
    </alternativeName>
    <alternativeName>
        <fullName evidence="13">F-type ATPase subunit b</fullName>
        <shortName evidence="13">F-ATPase subunit b</shortName>
    </alternativeName>
</protein>
<dbReference type="EMBL" id="QFYP01000001">
    <property type="protein sequence ID" value="RAK60086.1"/>
    <property type="molecule type" value="Genomic_DNA"/>
</dbReference>
<keyword evidence="7 13" id="KW-0406">Ion transport</keyword>
<sequence>MQGPAAETHEETGAPGHEEGSGGLPQFDVAMWPGQMAWFLIFFVIVFILMSRVFVPRIGGTIAEREGKIAGDVAEARRLKEEADAQAAAAAADTAQARAQAMKLASEARAKAQAEISARLAEEEARLAQTGAAAETRIAAARDAAMASVGDIAADAAKAIVDKLTGKSPTPAELASAAPARA</sequence>
<keyword evidence="6 13" id="KW-1133">Transmembrane helix</keyword>
<gene>
    <name evidence="13" type="primary">atpF</name>
    <name evidence="16" type="ORF">DJ021_09845</name>
</gene>
<feature type="region of interest" description="Disordered" evidence="15">
    <location>
        <begin position="1"/>
        <end position="22"/>
    </location>
</feature>